<dbReference type="PIRSF" id="PIRSF000193">
    <property type="entry name" value="Pyrrol-5-carb_rd"/>
    <property type="match status" value="1"/>
</dbReference>
<proteinExistence type="inferred from homology"/>
<dbReference type="SUPFAM" id="SSF51735">
    <property type="entry name" value="NAD(P)-binding Rossmann-fold domains"/>
    <property type="match status" value="1"/>
</dbReference>
<evidence type="ECO:0000259" key="6">
    <source>
        <dbReference type="Pfam" id="PF03807"/>
    </source>
</evidence>
<evidence type="ECO:0000313" key="8">
    <source>
        <dbReference type="EMBL" id="OIS92109.1"/>
    </source>
</evidence>
<evidence type="ECO:0000313" key="9">
    <source>
        <dbReference type="Proteomes" id="UP000182985"/>
    </source>
</evidence>
<evidence type="ECO:0000259" key="7">
    <source>
        <dbReference type="Pfam" id="PF14748"/>
    </source>
</evidence>
<dbReference type="InterPro" id="IPR000304">
    <property type="entry name" value="Pyrroline-COOH_reductase"/>
</dbReference>
<evidence type="ECO:0000256" key="5">
    <source>
        <dbReference type="PIRSR" id="PIRSR000193-1"/>
    </source>
</evidence>
<keyword evidence="4" id="KW-0963">Cytoplasm</keyword>
<dbReference type="SUPFAM" id="SSF48179">
    <property type="entry name" value="6-phosphogluconate dehydrogenase C-terminal domain-like"/>
    <property type="match status" value="1"/>
</dbReference>
<evidence type="ECO:0000256" key="1">
    <source>
        <dbReference type="ARBA" id="ARBA00005525"/>
    </source>
</evidence>
<dbReference type="InterPro" id="IPR029036">
    <property type="entry name" value="P5CR_dimer"/>
</dbReference>
<dbReference type="Gene3D" id="3.40.50.720">
    <property type="entry name" value="NAD(P)-binding Rossmann-like Domain"/>
    <property type="match status" value="1"/>
</dbReference>
<comment type="catalytic activity">
    <reaction evidence="4">
        <text>L-proline + NADP(+) = (S)-1-pyrroline-5-carboxylate + NADPH + 2 H(+)</text>
        <dbReference type="Rhea" id="RHEA:14109"/>
        <dbReference type="ChEBI" id="CHEBI:15378"/>
        <dbReference type="ChEBI" id="CHEBI:17388"/>
        <dbReference type="ChEBI" id="CHEBI:57783"/>
        <dbReference type="ChEBI" id="CHEBI:58349"/>
        <dbReference type="ChEBI" id="CHEBI:60039"/>
        <dbReference type="EC" id="1.5.1.2"/>
    </reaction>
</comment>
<protein>
    <recommendedName>
        <fullName evidence="4">Pyrroline-5-carboxylate reductase</fullName>
        <shortName evidence="4">P5C reductase</shortName>
        <shortName evidence="4">P5CR</shortName>
        <ecNumber evidence="4">1.5.1.2</ecNumber>
    </recommendedName>
    <alternativeName>
        <fullName evidence="4">PCA reductase</fullName>
    </alternativeName>
</protein>
<feature type="binding site" evidence="5">
    <location>
        <position position="56"/>
    </location>
    <ligand>
        <name>NADPH</name>
        <dbReference type="ChEBI" id="CHEBI:57783"/>
    </ligand>
</feature>
<evidence type="ECO:0000256" key="4">
    <source>
        <dbReference type="HAMAP-Rule" id="MF_01925"/>
    </source>
</evidence>
<keyword evidence="4" id="KW-0028">Amino-acid biosynthesis</keyword>
<dbReference type="EC" id="1.5.1.2" evidence="4"/>
<organism evidence="8 9">
    <name type="scientific">Brucella cytisi</name>
    <dbReference type="NCBI Taxonomy" id="407152"/>
    <lineage>
        <taxon>Bacteria</taxon>
        <taxon>Pseudomonadati</taxon>
        <taxon>Pseudomonadota</taxon>
        <taxon>Alphaproteobacteria</taxon>
        <taxon>Hyphomicrobiales</taxon>
        <taxon>Brucellaceae</taxon>
        <taxon>Brucella/Ochrobactrum group</taxon>
        <taxon>Brucella</taxon>
    </lineage>
</organism>
<dbReference type="InterPro" id="IPR036291">
    <property type="entry name" value="NAD(P)-bd_dom_sf"/>
</dbReference>
<dbReference type="PANTHER" id="PTHR11645">
    <property type="entry name" value="PYRROLINE-5-CARBOXYLATE REDUCTASE"/>
    <property type="match status" value="1"/>
</dbReference>
<evidence type="ECO:0000256" key="2">
    <source>
        <dbReference type="ARBA" id="ARBA00022857"/>
    </source>
</evidence>
<reference evidence="8 9" key="1">
    <citation type="submission" date="2016-10" db="EMBL/GenBank/DDBJ databases">
        <title>The Draft Genome Sequence of the Potato Rhizosphere Bacteria Ochrobactrum sp. IPA7.2.</title>
        <authorList>
            <person name="Gogoleva N.E."/>
            <person name="Khlopko Y.A."/>
            <person name="Burygin G.L."/>
            <person name="Plotnikov A.O."/>
        </authorList>
    </citation>
    <scope>NUCLEOTIDE SEQUENCE [LARGE SCALE GENOMIC DNA]</scope>
    <source>
        <strain evidence="8 9">IPA7.2</strain>
    </source>
</reference>
<dbReference type="PANTHER" id="PTHR11645:SF0">
    <property type="entry name" value="PYRROLINE-5-CARBOXYLATE REDUCTASE 3"/>
    <property type="match status" value="1"/>
</dbReference>
<dbReference type="RefSeq" id="WP_071633012.1">
    <property type="nucleotide sequence ID" value="NZ_JBCAUP010000012.1"/>
</dbReference>
<dbReference type="Pfam" id="PF14748">
    <property type="entry name" value="P5CR_dimer"/>
    <property type="match status" value="1"/>
</dbReference>
<comment type="subcellular location">
    <subcellularLocation>
        <location evidence="4">Cytoplasm</location>
    </subcellularLocation>
</comment>
<dbReference type="HAMAP" id="MF_01925">
    <property type="entry name" value="P5C_reductase"/>
    <property type="match status" value="1"/>
</dbReference>
<gene>
    <name evidence="4" type="primary">proC</name>
    <name evidence="8" type="ORF">BLA27_18445</name>
</gene>
<dbReference type="GO" id="GO:0055129">
    <property type="term" value="P:L-proline biosynthetic process"/>
    <property type="evidence" value="ECO:0007669"/>
    <property type="project" value="UniProtKB-UniRule"/>
</dbReference>
<name>A0A1J6HGK3_9HYPH</name>
<keyword evidence="4" id="KW-0641">Proline biosynthesis</keyword>
<dbReference type="InterPro" id="IPR008927">
    <property type="entry name" value="6-PGluconate_DH-like_C_sf"/>
</dbReference>
<dbReference type="OrthoDB" id="8418678at2"/>
<comment type="function">
    <text evidence="4">Catalyzes the reduction of 1-pyrroline-5-carboxylate (PCA) to L-proline.</text>
</comment>
<comment type="caution">
    <text evidence="8">The sequence shown here is derived from an EMBL/GenBank/DDBJ whole genome shotgun (WGS) entry which is preliminary data.</text>
</comment>
<keyword evidence="2 4" id="KW-0521">NADP</keyword>
<accession>A0A1J6HGK3</accession>
<keyword evidence="9" id="KW-1185">Reference proteome</keyword>
<dbReference type="Pfam" id="PF03807">
    <property type="entry name" value="F420_oxidored"/>
    <property type="match status" value="1"/>
</dbReference>
<feature type="binding site" evidence="5">
    <location>
        <begin position="10"/>
        <end position="16"/>
    </location>
    <ligand>
        <name>NADP(+)</name>
        <dbReference type="ChEBI" id="CHEBI:58349"/>
    </ligand>
</feature>
<dbReference type="EMBL" id="MOEC01000020">
    <property type="protein sequence ID" value="OIS92109.1"/>
    <property type="molecule type" value="Genomic_DNA"/>
</dbReference>
<comment type="similarity">
    <text evidence="1 4">Belongs to the pyrroline-5-carboxylate reductase family.</text>
</comment>
<feature type="domain" description="Pyrroline-5-carboxylate reductase dimerisation" evidence="7">
    <location>
        <begin position="156"/>
        <end position="259"/>
    </location>
</feature>
<comment type="catalytic activity">
    <reaction evidence="4">
        <text>L-proline + NAD(+) = (S)-1-pyrroline-5-carboxylate + NADH + 2 H(+)</text>
        <dbReference type="Rhea" id="RHEA:14105"/>
        <dbReference type="ChEBI" id="CHEBI:15378"/>
        <dbReference type="ChEBI" id="CHEBI:17388"/>
        <dbReference type="ChEBI" id="CHEBI:57540"/>
        <dbReference type="ChEBI" id="CHEBI:57945"/>
        <dbReference type="ChEBI" id="CHEBI:60039"/>
        <dbReference type="EC" id="1.5.1.2"/>
    </reaction>
</comment>
<dbReference type="GO" id="GO:0004735">
    <property type="term" value="F:pyrroline-5-carboxylate reductase activity"/>
    <property type="evidence" value="ECO:0007669"/>
    <property type="project" value="UniProtKB-UniRule"/>
</dbReference>
<dbReference type="Proteomes" id="UP000182985">
    <property type="component" value="Unassembled WGS sequence"/>
</dbReference>
<feature type="domain" description="Pyrroline-5-carboxylate reductase catalytic N-terminal" evidence="6">
    <location>
        <begin position="6"/>
        <end position="93"/>
    </location>
</feature>
<comment type="pathway">
    <text evidence="4">Amino-acid biosynthesis; L-proline biosynthesis; L-proline from L-glutamate 5-semialdehyde: step 1/1.</text>
</comment>
<sequence length="264" mass="27759">MTGALKIGLIGGAGWLGSAITSALLEAGVTTAENLTLSYRSKKPDFKARVNLTHDNQALADASDVVVLCVRPDDWTAVDVDAGGKLVISVIAGVSMERLVGRHKTDRVVRALPNAAAEIRRSFTPWIASAESSDSDRATVRTILGACGIEDEITSERDIDYFTALTGSGPAFPALLADAMTKHAIEHGLTPEVARKAARMVIIGAGGLMERDNQSPSEIVRSFMDYRGTTAEALETMVADGFNAAVANGINAGFLKAKALRGSS</sequence>
<dbReference type="Gene3D" id="1.10.3730.10">
    <property type="entry name" value="ProC C-terminal domain-like"/>
    <property type="match status" value="1"/>
</dbReference>
<dbReference type="GO" id="GO:0005737">
    <property type="term" value="C:cytoplasm"/>
    <property type="evidence" value="ECO:0007669"/>
    <property type="project" value="UniProtKB-SubCell"/>
</dbReference>
<dbReference type="AlphaFoldDB" id="A0A1J6HGK3"/>
<keyword evidence="3 4" id="KW-0560">Oxidoreductase</keyword>
<dbReference type="InterPro" id="IPR028939">
    <property type="entry name" value="P5C_Rdtase_cat_N"/>
</dbReference>
<dbReference type="UniPathway" id="UPA00098">
    <property type="reaction ID" value="UER00361"/>
</dbReference>
<evidence type="ECO:0000256" key="3">
    <source>
        <dbReference type="ARBA" id="ARBA00023002"/>
    </source>
</evidence>